<name>A0A8H7DIQ8_9AGAR</name>
<comment type="caution">
    <text evidence="4">The sequence shown here is derived from an EMBL/GenBank/DDBJ whole genome shotgun (WGS) entry which is preliminary data.</text>
</comment>
<dbReference type="PANTHER" id="PTHR46572:SF1">
    <property type="entry name" value="RHO1 GUANINE NUCLEOTIDE EXCHANGE FACTOR TUS1"/>
    <property type="match status" value="1"/>
</dbReference>
<evidence type="ECO:0000256" key="1">
    <source>
        <dbReference type="ARBA" id="ARBA00022658"/>
    </source>
</evidence>
<dbReference type="OrthoDB" id="3066495at2759"/>
<keyword evidence="5" id="KW-1185">Reference proteome</keyword>
<dbReference type="InterPro" id="IPR001180">
    <property type="entry name" value="CNH_dom"/>
</dbReference>
<protein>
    <recommendedName>
        <fullName evidence="3">CNH domain-containing protein</fullName>
    </recommendedName>
</protein>
<dbReference type="Pfam" id="PF00780">
    <property type="entry name" value="CNH"/>
    <property type="match status" value="1"/>
</dbReference>
<dbReference type="InterPro" id="IPR052233">
    <property type="entry name" value="Rho-type_GEFs"/>
</dbReference>
<reference evidence="4" key="1">
    <citation type="submission" date="2020-05" db="EMBL/GenBank/DDBJ databases">
        <title>Mycena genomes resolve the evolution of fungal bioluminescence.</title>
        <authorList>
            <person name="Tsai I.J."/>
        </authorList>
    </citation>
    <scope>NUCLEOTIDE SEQUENCE</scope>
    <source>
        <strain evidence="4">160909Yilan</strain>
    </source>
</reference>
<dbReference type="PANTHER" id="PTHR46572">
    <property type="entry name" value="RHO1 GDP-GTP EXCHANGE PROTEIN 1-RELATED"/>
    <property type="match status" value="1"/>
</dbReference>
<evidence type="ECO:0000313" key="5">
    <source>
        <dbReference type="Proteomes" id="UP000623467"/>
    </source>
</evidence>
<evidence type="ECO:0000313" key="4">
    <source>
        <dbReference type="EMBL" id="KAF7375790.1"/>
    </source>
</evidence>
<keyword evidence="1" id="KW-0344">Guanine-nucleotide releasing factor</keyword>
<dbReference type="SMART" id="SM00036">
    <property type="entry name" value="CNH"/>
    <property type="match status" value="1"/>
</dbReference>
<evidence type="ECO:0000256" key="2">
    <source>
        <dbReference type="SAM" id="MobiDB-lite"/>
    </source>
</evidence>
<evidence type="ECO:0000259" key="3">
    <source>
        <dbReference type="PROSITE" id="PS50219"/>
    </source>
</evidence>
<dbReference type="PROSITE" id="PS50219">
    <property type="entry name" value="CNH"/>
    <property type="match status" value="1"/>
</dbReference>
<dbReference type="GO" id="GO:0005085">
    <property type="term" value="F:guanyl-nucleotide exchange factor activity"/>
    <property type="evidence" value="ECO:0007669"/>
    <property type="project" value="UniProtKB-KW"/>
</dbReference>
<feature type="region of interest" description="Disordered" evidence="2">
    <location>
        <begin position="389"/>
        <end position="418"/>
    </location>
</feature>
<feature type="domain" description="CNH" evidence="3">
    <location>
        <begin position="488"/>
        <end position="794"/>
    </location>
</feature>
<gene>
    <name evidence="4" type="ORF">MSAN_00468700</name>
</gene>
<proteinExistence type="predicted"/>
<sequence>MDSGHALILHRQDSNKGVVKTDESSQSEWQGLRALALQWSPLPGRTLGQAYTSFGAVVEKRANRAAHGLGLGPHAVSRKIQSHFGDGEERLRQLELLRTLPSPTLERWCLKLMKYSLPTESINTQCQAFKEILTLVTLFPGLRPFLLHTEALGTATSIDAICTVWNPAHPPVHEGWTFWKRLAAMGLIETSISAMVEQSSLSDLCDCQDGALSIIERLLIERNCSLIEPDCFSEYRGAICVRYLGGILCLPRFWMNRGNIHDQIAEKLLREMAELLKDIIEANRSCGDVSAEPDAQIDYDGVDVLASALLAGISGWFSDIDKKDRRRQSWHGCFTEFIQLLRQPRTAESLPSAFALATNDFEDIVPFPSHEAFLHKDVDGYSQERWRLENESSHSMNNNDAGGPNLDKDCPEDATPNQARTAGISKTLFIKRDHRSRQSGEIPVDHSYKSLQGLGDSLHKVFELKMLSSDTFFVSSLVTPGTQPALLTGKVTCFVPFDRDGEALVAVGCATGVWIGLQHNSQSMQRVLRLKMVTQCAMLEDLGVFLVLADKTLFAYRIEALLPRSPPNIHAPERLGTNIHFFRAGSLLGRTLVILMERKYFRSLFRVLEPDIDGINGRTNLPASTETETGSRSHNLKPGWFRIYRDFYLPSEAFDIEFLQAKIVILCKKGFEIMDLEESKRVRVPQAASTRQSKLAKRCDSCRPMGMFRATETEFLLCYNEFGLYVDRRGDLSGTRASHTVQWEGTAKRVAFHAPYVLLFTTRFIEVRDTKTGQLAQIIPGNGLQCLWDGRWPVTSREPLAACQNGVVQEARVYGVMNGPQPSSQSAHSASRSVYKHLFQRVYGVMSRSQPSSSPGKPRAVGQHVLYFFVQIDMGCDA</sequence>
<accession>A0A8H7DIQ8</accession>
<dbReference type="Proteomes" id="UP000623467">
    <property type="component" value="Unassembled WGS sequence"/>
</dbReference>
<organism evidence="4 5">
    <name type="scientific">Mycena sanguinolenta</name>
    <dbReference type="NCBI Taxonomy" id="230812"/>
    <lineage>
        <taxon>Eukaryota</taxon>
        <taxon>Fungi</taxon>
        <taxon>Dikarya</taxon>
        <taxon>Basidiomycota</taxon>
        <taxon>Agaricomycotina</taxon>
        <taxon>Agaricomycetes</taxon>
        <taxon>Agaricomycetidae</taxon>
        <taxon>Agaricales</taxon>
        <taxon>Marasmiineae</taxon>
        <taxon>Mycenaceae</taxon>
        <taxon>Mycena</taxon>
    </lineage>
</organism>
<dbReference type="AlphaFoldDB" id="A0A8H7DIQ8"/>
<dbReference type="EMBL" id="JACAZH010000002">
    <property type="protein sequence ID" value="KAF7375790.1"/>
    <property type="molecule type" value="Genomic_DNA"/>
</dbReference>